<dbReference type="InterPro" id="IPR029213">
    <property type="entry name" value="Fusogen_EFF/AFF"/>
</dbReference>
<keyword evidence="1" id="KW-1133">Transmembrane helix</keyword>
<protein>
    <submittedName>
        <fullName evidence="3">Cell fusion protein aff-1-like</fullName>
    </submittedName>
</protein>
<dbReference type="Proteomes" id="UP000694941">
    <property type="component" value="Unplaced"/>
</dbReference>
<dbReference type="Pfam" id="PF14884">
    <property type="entry name" value="EFF-AFF"/>
    <property type="match status" value="1"/>
</dbReference>
<evidence type="ECO:0000313" key="2">
    <source>
        <dbReference type="Proteomes" id="UP000694941"/>
    </source>
</evidence>
<keyword evidence="1" id="KW-0812">Transmembrane</keyword>
<evidence type="ECO:0000256" key="1">
    <source>
        <dbReference type="SAM" id="Phobius"/>
    </source>
</evidence>
<organism evidence="2 3">
    <name type="scientific">Limulus polyphemus</name>
    <name type="common">Atlantic horseshoe crab</name>
    <dbReference type="NCBI Taxonomy" id="6850"/>
    <lineage>
        <taxon>Eukaryota</taxon>
        <taxon>Metazoa</taxon>
        <taxon>Ecdysozoa</taxon>
        <taxon>Arthropoda</taxon>
        <taxon>Chelicerata</taxon>
        <taxon>Merostomata</taxon>
        <taxon>Xiphosura</taxon>
        <taxon>Limulidae</taxon>
        <taxon>Limulus</taxon>
    </lineage>
</organism>
<dbReference type="Gene3D" id="2.60.40.3980">
    <property type="entry name" value="Cell-cell fusogen EFF/AFF, domain 3"/>
    <property type="match status" value="1"/>
</dbReference>
<dbReference type="PANTHER" id="PTHR37415">
    <property type="entry name" value="EFF-1A"/>
    <property type="match status" value="1"/>
</dbReference>
<reference evidence="3" key="1">
    <citation type="submission" date="2025-08" db="UniProtKB">
        <authorList>
            <consortium name="RefSeq"/>
        </authorList>
    </citation>
    <scope>IDENTIFICATION</scope>
    <source>
        <tissue evidence="3">Muscle</tissue>
    </source>
</reference>
<sequence length="576" mass="65515">MINRISPLVPFILTTLYVQNYAEEFRCDSSIPLVAKVAFQTRGKTGLILEGTTARIPLTLGQTACFTLSTRNSSDHSDLLQFQKRILYAFRLEEVRNEYPVQNTYSFNQADLEVSCLCDCPGGVDRCAPKYENTDCDNSEDSAACYKIYQRTASIGCFFSLFDSTAEICCKVWIRPQVKNGMYIALLLGAPSTKLRVKKMAIDENGEPVGPPDVLETDSKEGRFSSDTFEIEITSAVQKEFLKPGMYFVNSAGDLFQPTHVSLNYPGTYEMERLGWLKYQNKWYTPAKSTIKSKLEIRTQSCAGETFKMIHSYITDKPEDVSSRVIDLYSGKIQRMFYNRDERRVEEILSAIHRIDFIIHIQEEVDIMFHYQPSTLHDFDAEILLDKYSNEFLNITLKGISGTVLGWVRHEDKKFAFSIISKSLEPTTTTIYKPTSFCINNTQTCLRPISTKHLICKIISCRKEPLEGVIREDGTLLEVGGLEEEPWNEKVFSVLWDFLNPKKWFESWTGLAAIVIYIIIAIFLLMVASQILICVSSVAKLRGDCVRPVQSPISHISHTKPCNCGQNQIQRDSLIK</sequence>
<accession>A0ABM1SX46</accession>
<proteinExistence type="predicted"/>
<name>A0ABM1SX46_LIMPO</name>
<keyword evidence="2" id="KW-1185">Reference proteome</keyword>
<evidence type="ECO:0000313" key="3">
    <source>
        <dbReference type="RefSeq" id="XP_022248202.1"/>
    </source>
</evidence>
<gene>
    <name evidence="3" type="primary">LOC106464723</name>
</gene>
<feature type="transmembrane region" description="Helical" evidence="1">
    <location>
        <begin position="508"/>
        <end position="533"/>
    </location>
</feature>
<dbReference type="InterPro" id="IPR043076">
    <property type="entry name" value="Fusogen_EFF/AFF_dom3"/>
</dbReference>
<dbReference type="PANTHER" id="PTHR37415:SF1">
    <property type="entry name" value="CELL FUSION PROTEIN AFF-1"/>
    <property type="match status" value="1"/>
</dbReference>
<dbReference type="GeneID" id="106464723"/>
<keyword evidence="1" id="KW-0472">Membrane</keyword>
<dbReference type="RefSeq" id="XP_022248202.1">
    <property type="nucleotide sequence ID" value="XM_022392494.1"/>
</dbReference>